<evidence type="ECO:0000313" key="2">
    <source>
        <dbReference type="Proteomes" id="UP001219525"/>
    </source>
</evidence>
<gene>
    <name evidence="1" type="ORF">GGX14DRAFT_627625</name>
</gene>
<name>A0AAD6YR45_9AGAR</name>
<reference evidence="1" key="1">
    <citation type="submission" date="2023-03" db="EMBL/GenBank/DDBJ databases">
        <title>Massive genome expansion in bonnet fungi (Mycena s.s.) driven by repeated elements and novel gene families across ecological guilds.</title>
        <authorList>
            <consortium name="Lawrence Berkeley National Laboratory"/>
            <person name="Harder C.B."/>
            <person name="Miyauchi S."/>
            <person name="Viragh M."/>
            <person name="Kuo A."/>
            <person name="Thoen E."/>
            <person name="Andreopoulos B."/>
            <person name="Lu D."/>
            <person name="Skrede I."/>
            <person name="Drula E."/>
            <person name="Henrissat B."/>
            <person name="Morin E."/>
            <person name="Kohler A."/>
            <person name="Barry K."/>
            <person name="LaButti K."/>
            <person name="Morin E."/>
            <person name="Salamov A."/>
            <person name="Lipzen A."/>
            <person name="Mereny Z."/>
            <person name="Hegedus B."/>
            <person name="Baldrian P."/>
            <person name="Stursova M."/>
            <person name="Weitz H."/>
            <person name="Taylor A."/>
            <person name="Grigoriev I.V."/>
            <person name="Nagy L.G."/>
            <person name="Martin F."/>
            <person name="Kauserud H."/>
        </authorList>
    </citation>
    <scope>NUCLEOTIDE SEQUENCE</scope>
    <source>
        <strain evidence="1">9144</strain>
    </source>
</reference>
<proteinExistence type="predicted"/>
<dbReference type="EMBL" id="JARJCW010000003">
    <property type="protein sequence ID" value="KAJ7226958.1"/>
    <property type="molecule type" value="Genomic_DNA"/>
</dbReference>
<comment type="caution">
    <text evidence="1">The sequence shown here is derived from an EMBL/GenBank/DDBJ whole genome shotgun (WGS) entry which is preliminary data.</text>
</comment>
<evidence type="ECO:0000313" key="1">
    <source>
        <dbReference type="EMBL" id="KAJ7226958.1"/>
    </source>
</evidence>
<protein>
    <recommendedName>
        <fullName evidence="3">F-box domain-containing protein</fullName>
    </recommendedName>
</protein>
<dbReference type="Proteomes" id="UP001219525">
    <property type="component" value="Unassembled WGS sequence"/>
</dbReference>
<dbReference type="SUPFAM" id="SSF52047">
    <property type="entry name" value="RNI-like"/>
    <property type="match status" value="1"/>
</dbReference>
<keyword evidence="2" id="KW-1185">Reference proteome</keyword>
<dbReference type="Gene3D" id="3.80.10.10">
    <property type="entry name" value="Ribonuclease Inhibitor"/>
    <property type="match status" value="1"/>
</dbReference>
<accession>A0AAD6YR45</accession>
<evidence type="ECO:0008006" key="3">
    <source>
        <dbReference type="Google" id="ProtNLM"/>
    </source>
</evidence>
<dbReference type="AlphaFoldDB" id="A0AAD6YR45"/>
<organism evidence="1 2">
    <name type="scientific">Mycena pura</name>
    <dbReference type="NCBI Taxonomy" id="153505"/>
    <lineage>
        <taxon>Eukaryota</taxon>
        <taxon>Fungi</taxon>
        <taxon>Dikarya</taxon>
        <taxon>Basidiomycota</taxon>
        <taxon>Agaricomycotina</taxon>
        <taxon>Agaricomycetes</taxon>
        <taxon>Agaricomycetidae</taxon>
        <taxon>Agaricales</taxon>
        <taxon>Marasmiineae</taxon>
        <taxon>Mycenaceae</taxon>
        <taxon>Mycena</taxon>
    </lineage>
</organism>
<sequence length="395" mass="43419">MLRTWLQRSGNRPLSISVFIPHGAGFEELRIFMDIILPYSPRWKSLRLVQNNWPELLHNLTSEDVPLLEVLQMNSVSDHDSRFVSIPPNLRNLTLKQMLSDAPIPPRRWDRITSLCLESSRNFFNLDAGQVLELLEQCTNLQSCKLEFPVGAAGGPPLPVSSTSAAHQITLLHLSTLSLTADVIATSPFNIVRFLAALVLPSLRGLDLSGVSRDFSRTPVVSDALLALDELVCRSSCDVQTLRVQFAEGDPGALLRCLRRCSGLTSLNLVQPGFFDDDVEASDLASALRELGDLSLCPRLSQLRLANCDRTDEIHPILKALVEARCARANPNGAPLCTVELNLLRDSTLLTTEFAAAMHPSEVTISNPAGERFDSVRTATLGIQEIELKGGLRVD</sequence>
<dbReference type="InterPro" id="IPR032675">
    <property type="entry name" value="LRR_dom_sf"/>
</dbReference>